<sequence>MISAPPADAVSTRQWYPLGMVETLTTDVTETLLLDRLLRLRRTGDNEAQVTEGKRALPCVIRYGYVWTTLDPDEMSRSHVPVIEEADEPDRRLVCCGSITVHASGLRVVENFLDMAHFPFVHTGILGAEPHTEVERYTIETREAGQEIWATDCRFFQPQGALCADGGLLTEYVYRIAAPFSTLLYKTNPNTPSRKDVIALFVQPMTRAICRAHPVMFLLDDGSALDALVEFQQMIFLQDRSILENQRPVAMPLDASTEIPTLADRSSIAYRRWLKAQGVTYGAAQGA</sequence>
<dbReference type="EMBL" id="JAMXQU010000009">
    <property type="protein sequence ID" value="MCO6160625.1"/>
    <property type="molecule type" value="Genomic_DNA"/>
</dbReference>
<gene>
    <name evidence="3" type="ORF">NF685_11350</name>
</gene>
<proteinExistence type="predicted"/>
<dbReference type="PANTHER" id="PTHR21266">
    <property type="entry name" value="IRON-SULFUR DOMAIN CONTAINING PROTEIN"/>
    <property type="match status" value="1"/>
</dbReference>
<protein>
    <submittedName>
        <fullName evidence="3">Aromatic ring-hydroxylating dioxygenase subunit alpha</fullName>
    </submittedName>
</protein>
<evidence type="ECO:0000313" key="4">
    <source>
        <dbReference type="Proteomes" id="UP001523401"/>
    </source>
</evidence>
<comment type="caution">
    <text evidence="3">The sequence shown here is derived from an EMBL/GenBank/DDBJ whole genome shotgun (WGS) entry which is preliminary data.</text>
</comment>
<evidence type="ECO:0000256" key="1">
    <source>
        <dbReference type="ARBA" id="ARBA00023002"/>
    </source>
</evidence>
<dbReference type="SUPFAM" id="SSF55961">
    <property type="entry name" value="Bet v1-like"/>
    <property type="match status" value="1"/>
</dbReference>
<reference evidence="3 4" key="1">
    <citation type="submission" date="2022-06" db="EMBL/GenBank/DDBJ databases">
        <title>Whole-genome of Asaia lannensis strain LMG 27011T.</title>
        <authorList>
            <person name="Sombolestani A."/>
        </authorList>
    </citation>
    <scope>NUCLEOTIDE SEQUENCE [LARGE SCALE GENOMIC DNA]</scope>
    <source>
        <strain evidence="3 4">NBRC 102526</strain>
    </source>
</reference>
<feature type="domain" description="Vanillate O-demethylase oxygenase-like C-terminal catalytic" evidence="2">
    <location>
        <begin position="102"/>
        <end position="276"/>
    </location>
</feature>
<dbReference type="Pfam" id="PF19112">
    <property type="entry name" value="VanA_C"/>
    <property type="match status" value="1"/>
</dbReference>
<keyword evidence="4" id="KW-1185">Reference proteome</keyword>
<organism evidence="3 4">
    <name type="scientific">Asaia lannensis NBRC 102526</name>
    <dbReference type="NCBI Taxonomy" id="1307926"/>
    <lineage>
        <taxon>Bacteria</taxon>
        <taxon>Pseudomonadati</taxon>
        <taxon>Pseudomonadota</taxon>
        <taxon>Alphaproteobacteria</taxon>
        <taxon>Acetobacterales</taxon>
        <taxon>Acetobacteraceae</taxon>
        <taxon>Asaia</taxon>
    </lineage>
</organism>
<accession>A0ABT1CIC9</accession>
<name>A0ABT1CIC9_9PROT</name>
<dbReference type="Gene3D" id="3.90.380.10">
    <property type="entry name" value="Naphthalene 1,2-dioxygenase Alpha Subunit, Chain A, domain 1"/>
    <property type="match status" value="1"/>
</dbReference>
<keyword evidence="1" id="KW-0560">Oxidoreductase</keyword>
<dbReference type="PANTHER" id="PTHR21266:SF60">
    <property type="entry name" value="3-KETOSTEROID-9-ALPHA-MONOOXYGENASE, OXYGENASE COMPONENT"/>
    <property type="match status" value="1"/>
</dbReference>
<evidence type="ECO:0000259" key="2">
    <source>
        <dbReference type="Pfam" id="PF19112"/>
    </source>
</evidence>
<keyword evidence="3" id="KW-0223">Dioxygenase</keyword>
<dbReference type="Proteomes" id="UP001523401">
    <property type="component" value="Unassembled WGS sequence"/>
</dbReference>
<dbReference type="InterPro" id="IPR050584">
    <property type="entry name" value="Cholesterol_7-desaturase"/>
</dbReference>
<dbReference type="GO" id="GO:0051213">
    <property type="term" value="F:dioxygenase activity"/>
    <property type="evidence" value="ECO:0007669"/>
    <property type="project" value="UniProtKB-KW"/>
</dbReference>
<dbReference type="RefSeq" id="WP_252849686.1">
    <property type="nucleotide sequence ID" value="NZ_BAPW01000047.1"/>
</dbReference>
<evidence type="ECO:0000313" key="3">
    <source>
        <dbReference type="EMBL" id="MCO6160625.1"/>
    </source>
</evidence>
<dbReference type="InterPro" id="IPR044043">
    <property type="entry name" value="VanA_C_cat"/>
</dbReference>